<dbReference type="PANTHER" id="PTHR11061">
    <property type="entry name" value="RNA M5U METHYLTRANSFERASE"/>
    <property type="match status" value="1"/>
</dbReference>
<accession>A0A7X2NFR6</accession>
<feature type="active site" description="Nucleophile" evidence="4">
    <location>
        <position position="413"/>
    </location>
</feature>
<organism evidence="7 8">
    <name type="scientific">Pseudoramibacter porci</name>
    <dbReference type="NCBI Taxonomy" id="2606631"/>
    <lineage>
        <taxon>Bacteria</taxon>
        <taxon>Bacillati</taxon>
        <taxon>Bacillota</taxon>
        <taxon>Clostridia</taxon>
        <taxon>Eubacteriales</taxon>
        <taxon>Eubacteriaceae</taxon>
        <taxon>Pseudoramibacter</taxon>
    </lineage>
</organism>
<dbReference type="PROSITE" id="PS50926">
    <property type="entry name" value="TRAM"/>
    <property type="match status" value="1"/>
</dbReference>
<dbReference type="SUPFAM" id="SSF53335">
    <property type="entry name" value="S-adenosyl-L-methionine-dependent methyltransferases"/>
    <property type="match status" value="1"/>
</dbReference>
<dbReference type="InterPro" id="IPR029063">
    <property type="entry name" value="SAM-dependent_MTases_sf"/>
</dbReference>
<dbReference type="NCBIfam" id="TIGR00479">
    <property type="entry name" value="rumA"/>
    <property type="match status" value="1"/>
</dbReference>
<evidence type="ECO:0000313" key="8">
    <source>
        <dbReference type="Proteomes" id="UP000461754"/>
    </source>
</evidence>
<comment type="caution">
    <text evidence="7">The sequence shown here is derived from an EMBL/GenBank/DDBJ whole genome shotgun (WGS) entry which is preliminary data.</text>
</comment>
<feature type="active site" evidence="5">
    <location>
        <position position="413"/>
    </location>
</feature>
<keyword evidence="1 4" id="KW-0489">Methyltransferase</keyword>
<dbReference type="InterPro" id="IPR010280">
    <property type="entry name" value="U5_MeTrfase_fam"/>
</dbReference>
<dbReference type="AlphaFoldDB" id="A0A7X2NFR6"/>
<dbReference type="InterPro" id="IPR012340">
    <property type="entry name" value="NA-bd_OB-fold"/>
</dbReference>
<keyword evidence="8" id="KW-1185">Reference proteome</keyword>
<dbReference type="EC" id="2.1.1.190" evidence="7"/>
<dbReference type="FunFam" id="2.40.50.140:FF:000097">
    <property type="entry name" value="23S rRNA (uracil(1939)-C(5))-methyltransferase RlmD"/>
    <property type="match status" value="1"/>
</dbReference>
<dbReference type="InterPro" id="IPR030390">
    <property type="entry name" value="MeTrfase_TrmA_AS"/>
</dbReference>
<dbReference type="Pfam" id="PF05958">
    <property type="entry name" value="tRNA_U5-meth_tr"/>
    <property type="match status" value="1"/>
</dbReference>
<gene>
    <name evidence="7" type="primary">rlmD</name>
    <name evidence="7" type="ORF">FYJ52_04225</name>
</gene>
<dbReference type="GO" id="GO:0070475">
    <property type="term" value="P:rRNA base methylation"/>
    <property type="evidence" value="ECO:0007669"/>
    <property type="project" value="TreeGrafter"/>
</dbReference>
<dbReference type="FunFam" id="2.40.50.1070:FF:000003">
    <property type="entry name" value="23S rRNA (Uracil-5-)-methyltransferase RumA"/>
    <property type="match status" value="1"/>
</dbReference>
<evidence type="ECO:0000256" key="1">
    <source>
        <dbReference type="ARBA" id="ARBA00022603"/>
    </source>
</evidence>
<feature type="binding site" evidence="4">
    <location>
        <position position="338"/>
    </location>
    <ligand>
        <name>S-adenosyl-L-methionine</name>
        <dbReference type="ChEBI" id="CHEBI:59789"/>
    </ligand>
</feature>
<dbReference type="PANTHER" id="PTHR11061:SF30">
    <property type="entry name" value="TRNA (URACIL(54)-C(5))-METHYLTRANSFERASE"/>
    <property type="match status" value="1"/>
</dbReference>
<protein>
    <submittedName>
        <fullName evidence="7">23S rRNA (Uracil(1939)-C(5))-methyltransferase RlmD</fullName>
        <ecNumber evidence="7">2.1.1.190</ecNumber>
    </submittedName>
</protein>
<dbReference type="InterPro" id="IPR002792">
    <property type="entry name" value="TRAM_dom"/>
</dbReference>
<keyword evidence="3 4" id="KW-0949">S-adenosyl-L-methionine</keyword>
<dbReference type="PROSITE" id="PS51687">
    <property type="entry name" value="SAM_MT_RNA_M5U"/>
    <property type="match status" value="1"/>
</dbReference>
<keyword evidence="2 4" id="KW-0808">Transferase</keyword>
<dbReference type="FunFam" id="3.40.50.150:FF:000009">
    <property type="entry name" value="23S rRNA (Uracil(1939)-C(5))-methyltransferase RlmD"/>
    <property type="match status" value="1"/>
</dbReference>
<dbReference type="Pfam" id="PF01938">
    <property type="entry name" value="TRAM"/>
    <property type="match status" value="1"/>
</dbReference>
<comment type="similarity">
    <text evidence="4">Belongs to the class I-like SAM-binding methyltransferase superfamily. RNA M5U methyltransferase family.</text>
</comment>
<reference evidence="7 8" key="1">
    <citation type="submission" date="2019-08" db="EMBL/GenBank/DDBJ databases">
        <title>In-depth cultivation of the pig gut microbiome towards novel bacterial diversity and tailored functional studies.</title>
        <authorList>
            <person name="Wylensek D."/>
            <person name="Hitch T.C.A."/>
            <person name="Clavel T."/>
        </authorList>
    </citation>
    <scope>NUCLEOTIDE SEQUENCE [LARGE SCALE GENOMIC DNA]</scope>
    <source>
        <strain evidence="7 8">RF-744-FAT-4</strain>
    </source>
</reference>
<dbReference type="Gene3D" id="2.40.50.1070">
    <property type="match status" value="1"/>
</dbReference>
<name>A0A7X2NFR6_9FIRM</name>
<evidence type="ECO:0000256" key="2">
    <source>
        <dbReference type="ARBA" id="ARBA00022679"/>
    </source>
</evidence>
<evidence type="ECO:0000256" key="5">
    <source>
        <dbReference type="PROSITE-ProRule" id="PRU10015"/>
    </source>
</evidence>
<evidence type="ECO:0000313" key="7">
    <source>
        <dbReference type="EMBL" id="MSS19611.1"/>
    </source>
</evidence>
<feature type="binding site" evidence="4">
    <location>
        <position position="288"/>
    </location>
    <ligand>
        <name>S-adenosyl-L-methionine</name>
        <dbReference type="ChEBI" id="CHEBI:59789"/>
    </ligand>
</feature>
<dbReference type="RefSeq" id="WP_154576020.1">
    <property type="nucleotide sequence ID" value="NZ_VUMO01000004.1"/>
</dbReference>
<dbReference type="CDD" id="cd02440">
    <property type="entry name" value="AdoMet_MTases"/>
    <property type="match status" value="1"/>
</dbReference>
<feature type="binding site" evidence="4">
    <location>
        <position position="386"/>
    </location>
    <ligand>
        <name>S-adenosyl-L-methionine</name>
        <dbReference type="ChEBI" id="CHEBI:59789"/>
    </ligand>
</feature>
<dbReference type="GO" id="GO:0070041">
    <property type="term" value="F:rRNA (uridine-C5-)-methyltransferase activity"/>
    <property type="evidence" value="ECO:0007669"/>
    <property type="project" value="TreeGrafter"/>
</dbReference>
<dbReference type="Proteomes" id="UP000461754">
    <property type="component" value="Unassembled WGS sequence"/>
</dbReference>
<dbReference type="EMBL" id="VUMO01000004">
    <property type="protein sequence ID" value="MSS19611.1"/>
    <property type="molecule type" value="Genomic_DNA"/>
</dbReference>
<feature type="binding site" evidence="4">
    <location>
        <position position="317"/>
    </location>
    <ligand>
        <name>S-adenosyl-L-methionine</name>
        <dbReference type="ChEBI" id="CHEBI:59789"/>
    </ligand>
</feature>
<dbReference type="Gene3D" id="2.40.50.140">
    <property type="entry name" value="Nucleic acid-binding proteins"/>
    <property type="match status" value="1"/>
</dbReference>
<dbReference type="SUPFAM" id="SSF50249">
    <property type="entry name" value="Nucleic acid-binding proteins"/>
    <property type="match status" value="1"/>
</dbReference>
<evidence type="ECO:0000256" key="3">
    <source>
        <dbReference type="ARBA" id="ARBA00022691"/>
    </source>
</evidence>
<dbReference type="Gene3D" id="3.40.50.150">
    <property type="entry name" value="Vaccinia Virus protein VP39"/>
    <property type="match status" value="1"/>
</dbReference>
<sequence length="455" mass="50242">MKKNQKLNHYRVGDHLTVTISDMTRRGEGVGHVEGQALFVDGAVVGETVEAELTAVKQQYLKGKMSRILAYSENRKTPDCPAFPECGGCQWLHLTASCENELKRQTVINAFKHIGGLTDVAEKVRPTIGMERPCRYRNKAQLKVSDAGIGFYQKGSHAVVPIDDCMNQKRPLGPVMEVCQKWMTTLKLTPYDEKSRRGDVRGFLLRTNRQGDAMVVPVVSHELSSEQKRQTVQIFENLPQLKSLLLNIHTKPNNRVLGAKTELLAGKAFIEETLCGYTFNISPQSFFQVNTVQAERLYEKAKVYAALTGKETLWDLYCGTGTIGICMAKDAGQVLGVEIVPEAVADAHKNAMRNHVQNISFICGKAEDVMPEQIRQGSRADVAVVDPPRKGCARTLLDSLVACRIPKIVYVSCDPATLARDVGILTKAGYELIEATPVNMFPGTGHVETVALISR</sequence>
<evidence type="ECO:0000256" key="4">
    <source>
        <dbReference type="PROSITE-ProRule" id="PRU01024"/>
    </source>
</evidence>
<proteinExistence type="inferred from homology"/>
<evidence type="ECO:0000259" key="6">
    <source>
        <dbReference type="PROSITE" id="PS50926"/>
    </source>
</evidence>
<feature type="domain" description="TRAM" evidence="6">
    <location>
        <begin position="9"/>
        <end position="67"/>
    </location>
</feature>
<dbReference type="PROSITE" id="PS01230">
    <property type="entry name" value="TRMA_1"/>
    <property type="match status" value="1"/>
</dbReference>